<dbReference type="InterPro" id="IPR039538">
    <property type="entry name" value="BetI_C"/>
</dbReference>
<dbReference type="Proteomes" id="UP000017840">
    <property type="component" value="Unassembled WGS sequence"/>
</dbReference>
<keyword evidence="3 5" id="KW-0238">DNA-binding</keyword>
<protein>
    <submittedName>
        <fullName evidence="7">Transcriptional regulator</fullName>
    </submittedName>
</protein>
<evidence type="ECO:0000259" key="6">
    <source>
        <dbReference type="PROSITE" id="PS50977"/>
    </source>
</evidence>
<evidence type="ECO:0000256" key="3">
    <source>
        <dbReference type="ARBA" id="ARBA00023125"/>
    </source>
</evidence>
<dbReference type="InterPro" id="IPR050109">
    <property type="entry name" value="HTH-type_TetR-like_transc_reg"/>
</dbReference>
<name>V4GNX2_9EURY</name>
<sequence>MDDGPEREILRATYRALCEHGYADLTLKEIAAESDRSKALIHYYYDGKRDLFDAFLELLYEEYTDRIDAATGDTATERFRSLLAVLLTDEGASSGRGFRTALLEVKAQAPYNDTIREHLVEFDAALFDRLETVVADGVESGEFDPSVDPARVAECLTATVQGAHARRVAIDGSTDELYETLIDYAERHLLADASGSLEVER</sequence>
<dbReference type="AlphaFoldDB" id="V4GNX2"/>
<dbReference type="InterPro" id="IPR036271">
    <property type="entry name" value="Tet_transcr_reg_TetR-rel_C_sf"/>
</dbReference>
<reference evidence="7 8" key="1">
    <citation type="journal article" date="2013" name="Genome Announc.">
        <title>Draft Genome Sequence of 'Candidatus Halobonum tyrrellensis' Strain G22, Isolated from the Hypersaline Waters of Lake Tyrrell, Australia.</title>
        <authorList>
            <person name="Ugalde J.A."/>
            <person name="Narasingarao P."/>
            <person name="Kuo S."/>
            <person name="Podell S."/>
            <person name="Allen E.E."/>
        </authorList>
    </citation>
    <scope>NUCLEOTIDE SEQUENCE [LARGE SCALE GENOMIC DNA]</scope>
    <source>
        <strain evidence="7 8">G22</strain>
    </source>
</reference>
<dbReference type="SUPFAM" id="SSF46689">
    <property type="entry name" value="Homeodomain-like"/>
    <property type="match status" value="1"/>
</dbReference>
<dbReference type="PANTHER" id="PTHR30055:SF234">
    <property type="entry name" value="HTH-TYPE TRANSCRIPTIONAL REGULATOR BETI"/>
    <property type="match status" value="1"/>
</dbReference>
<dbReference type="GO" id="GO:0000976">
    <property type="term" value="F:transcription cis-regulatory region binding"/>
    <property type="evidence" value="ECO:0007669"/>
    <property type="project" value="TreeGrafter"/>
</dbReference>
<dbReference type="Pfam" id="PF00440">
    <property type="entry name" value="TetR_N"/>
    <property type="match status" value="1"/>
</dbReference>
<dbReference type="InterPro" id="IPR001647">
    <property type="entry name" value="HTH_TetR"/>
</dbReference>
<comment type="caution">
    <text evidence="7">The sequence shown here is derived from an EMBL/GenBank/DDBJ whole genome shotgun (WGS) entry which is preliminary data.</text>
</comment>
<evidence type="ECO:0000256" key="5">
    <source>
        <dbReference type="PROSITE-ProRule" id="PRU00335"/>
    </source>
</evidence>
<evidence type="ECO:0000313" key="8">
    <source>
        <dbReference type="Proteomes" id="UP000017840"/>
    </source>
</evidence>
<dbReference type="SUPFAM" id="SSF48498">
    <property type="entry name" value="Tetracyclin repressor-like, C-terminal domain"/>
    <property type="match status" value="1"/>
</dbReference>
<proteinExistence type="predicted"/>
<keyword evidence="1" id="KW-0678">Repressor</keyword>
<dbReference type="GO" id="GO:0003700">
    <property type="term" value="F:DNA-binding transcription factor activity"/>
    <property type="evidence" value="ECO:0007669"/>
    <property type="project" value="TreeGrafter"/>
</dbReference>
<dbReference type="InterPro" id="IPR009057">
    <property type="entry name" value="Homeodomain-like_sf"/>
</dbReference>
<dbReference type="eggNOG" id="arCOG02646">
    <property type="taxonomic scope" value="Archaea"/>
</dbReference>
<evidence type="ECO:0000256" key="1">
    <source>
        <dbReference type="ARBA" id="ARBA00022491"/>
    </source>
</evidence>
<feature type="domain" description="HTH tetR-type" evidence="6">
    <location>
        <begin position="3"/>
        <end position="63"/>
    </location>
</feature>
<feature type="DNA-binding region" description="H-T-H motif" evidence="5">
    <location>
        <begin position="26"/>
        <end position="45"/>
    </location>
</feature>
<organism evidence="7 8">
    <name type="scientific">Candidatus Halobonum tyrrellensis G22</name>
    <dbReference type="NCBI Taxonomy" id="1324957"/>
    <lineage>
        <taxon>Archaea</taxon>
        <taxon>Methanobacteriati</taxon>
        <taxon>Methanobacteriota</taxon>
        <taxon>Stenosarchaea group</taxon>
        <taxon>Halobacteria</taxon>
        <taxon>Halobacteriales</taxon>
        <taxon>Haloferacaceae</taxon>
        <taxon>Candidatus Halobonum</taxon>
    </lineage>
</organism>
<gene>
    <name evidence="7" type="ORF">K933_16277</name>
</gene>
<evidence type="ECO:0000256" key="2">
    <source>
        <dbReference type="ARBA" id="ARBA00023015"/>
    </source>
</evidence>
<dbReference type="Gene3D" id="1.10.357.10">
    <property type="entry name" value="Tetracycline Repressor, domain 2"/>
    <property type="match status" value="1"/>
</dbReference>
<dbReference type="PANTHER" id="PTHR30055">
    <property type="entry name" value="HTH-TYPE TRANSCRIPTIONAL REGULATOR RUTR"/>
    <property type="match status" value="1"/>
</dbReference>
<keyword evidence="4" id="KW-0804">Transcription</keyword>
<keyword evidence="2" id="KW-0805">Transcription regulation</keyword>
<dbReference type="PROSITE" id="PS50977">
    <property type="entry name" value="HTH_TETR_2"/>
    <property type="match status" value="1"/>
</dbReference>
<evidence type="ECO:0000313" key="7">
    <source>
        <dbReference type="EMBL" id="ESP87091.1"/>
    </source>
</evidence>
<accession>V4GNX2</accession>
<dbReference type="RefSeq" id="WP_023395823.1">
    <property type="nucleotide sequence ID" value="NZ_ASGZ01000064.1"/>
</dbReference>
<dbReference type="STRING" id="1324957.K933_16277"/>
<keyword evidence="8" id="KW-1185">Reference proteome</keyword>
<evidence type="ECO:0000256" key="4">
    <source>
        <dbReference type="ARBA" id="ARBA00023163"/>
    </source>
</evidence>
<dbReference type="OrthoDB" id="135877at2157"/>
<dbReference type="Pfam" id="PF13977">
    <property type="entry name" value="TetR_C_6"/>
    <property type="match status" value="1"/>
</dbReference>
<dbReference type="EMBL" id="ASGZ01000064">
    <property type="protein sequence ID" value="ESP87091.1"/>
    <property type="molecule type" value="Genomic_DNA"/>
</dbReference>